<dbReference type="EMBL" id="AMZH03000626">
    <property type="protein sequence ID" value="RRT82797.1"/>
    <property type="molecule type" value="Genomic_DNA"/>
</dbReference>
<dbReference type="Proteomes" id="UP000287651">
    <property type="component" value="Unassembled WGS sequence"/>
</dbReference>
<proteinExistence type="predicted"/>
<reference evidence="1 2" key="1">
    <citation type="journal article" date="2014" name="Agronomy (Basel)">
        <title>A Draft Genome Sequence for Ensete ventricosum, the Drought-Tolerant Tree Against Hunger.</title>
        <authorList>
            <person name="Harrison J."/>
            <person name="Moore K.A."/>
            <person name="Paszkiewicz K."/>
            <person name="Jones T."/>
            <person name="Grant M."/>
            <person name="Ambacheew D."/>
            <person name="Muzemil S."/>
            <person name="Studholme D.J."/>
        </authorList>
    </citation>
    <scope>NUCLEOTIDE SEQUENCE [LARGE SCALE GENOMIC DNA]</scope>
</reference>
<protein>
    <submittedName>
        <fullName evidence="1">Uncharacterized protein</fullName>
    </submittedName>
</protein>
<dbReference type="AlphaFoldDB" id="A0A427B2V9"/>
<evidence type="ECO:0000313" key="1">
    <source>
        <dbReference type="EMBL" id="RRT82797.1"/>
    </source>
</evidence>
<comment type="caution">
    <text evidence="1">The sequence shown here is derived from an EMBL/GenBank/DDBJ whole genome shotgun (WGS) entry which is preliminary data.</text>
</comment>
<organism evidence="1 2">
    <name type="scientific">Ensete ventricosum</name>
    <name type="common">Abyssinian banana</name>
    <name type="synonym">Musa ensete</name>
    <dbReference type="NCBI Taxonomy" id="4639"/>
    <lineage>
        <taxon>Eukaryota</taxon>
        <taxon>Viridiplantae</taxon>
        <taxon>Streptophyta</taxon>
        <taxon>Embryophyta</taxon>
        <taxon>Tracheophyta</taxon>
        <taxon>Spermatophyta</taxon>
        <taxon>Magnoliopsida</taxon>
        <taxon>Liliopsida</taxon>
        <taxon>Zingiberales</taxon>
        <taxon>Musaceae</taxon>
        <taxon>Ensete</taxon>
    </lineage>
</organism>
<name>A0A427B2V9_ENSVE</name>
<evidence type="ECO:0000313" key="2">
    <source>
        <dbReference type="Proteomes" id="UP000287651"/>
    </source>
</evidence>
<sequence>MSSDIGVRLGKSWGGNRCKVLEQGDACGFRRSTECKRCDGKGSIRPLRRLFPPKYIRVCSTKAGTHAASFQPIPPCFPTPAGLLSVPENDGEQIGLVGSSSDCLFGVQVKRLKGMGKKFHKRGLSAGSVRWKELPHPCIITRDG</sequence>
<gene>
    <name evidence="1" type="ORF">B296_00019331</name>
</gene>
<accession>A0A427B2V9</accession>